<evidence type="ECO:0000313" key="4">
    <source>
        <dbReference type="EMBL" id="GAA3560301.1"/>
    </source>
</evidence>
<dbReference type="InterPro" id="IPR013785">
    <property type="entry name" value="Aldolase_TIM"/>
</dbReference>
<keyword evidence="2 3" id="KW-0456">Lyase</keyword>
<dbReference type="PANTHER" id="PTHR12128:SF66">
    <property type="entry name" value="4-HYDROXY-2-OXOGLUTARATE ALDOLASE, MITOCHONDRIAL"/>
    <property type="match status" value="1"/>
</dbReference>
<comment type="caution">
    <text evidence="4">The sequence shown here is derived from an EMBL/GenBank/DDBJ whole genome shotgun (WGS) entry which is preliminary data.</text>
</comment>
<organism evidence="4 5">
    <name type="scientific">Microlunatus spumicola</name>
    <dbReference type="NCBI Taxonomy" id="81499"/>
    <lineage>
        <taxon>Bacteria</taxon>
        <taxon>Bacillati</taxon>
        <taxon>Actinomycetota</taxon>
        <taxon>Actinomycetes</taxon>
        <taxon>Propionibacteriales</taxon>
        <taxon>Propionibacteriaceae</taxon>
        <taxon>Microlunatus</taxon>
    </lineage>
</organism>
<dbReference type="PIRSF" id="PIRSF001365">
    <property type="entry name" value="DHDPS"/>
    <property type="match status" value="1"/>
</dbReference>
<dbReference type="EMBL" id="BAAAYR010000001">
    <property type="protein sequence ID" value="GAA3560301.1"/>
    <property type="molecule type" value="Genomic_DNA"/>
</dbReference>
<accession>A0ABP6X253</accession>
<evidence type="ECO:0000256" key="2">
    <source>
        <dbReference type="ARBA" id="ARBA00023239"/>
    </source>
</evidence>
<dbReference type="PANTHER" id="PTHR12128">
    <property type="entry name" value="DIHYDRODIPICOLINATE SYNTHASE"/>
    <property type="match status" value="1"/>
</dbReference>
<dbReference type="InterPro" id="IPR002220">
    <property type="entry name" value="DapA-like"/>
</dbReference>
<dbReference type="SUPFAM" id="SSF51569">
    <property type="entry name" value="Aldolase"/>
    <property type="match status" value="1"/>
</dbReference>
<protein>
    <submittedName>
        <fullName evidence="4">Dihydrodipicolinate synthase family protein</fullName>
    </submittedName>
</protein>
<gene>
    <name evidence="4" type="ORF">GCM10022197_14710</name>
</gene>
<proteinExistence type="inferred from homology"/>
<dbReference type="Proteomes" id="UP001500767">
    <property type="component" value="Unassembled WGS sequence"/>
</dbReference>
<dbReference type="SMART" id="SM01130">
    <property type="entry name" value="DHDPS"/>
    <property type="match status" value="1"/>
</dbReference>
<evidence type="ECO:0000313" key="5">
    <source>
        <dbReference type="Proteomes" id="UP001500767"/>
    </source>
</evidence>
<keyword evidence="5" id="KW-1185">Reference proteome</keyword>
<dbReference type="RefSeq" id="WP_204911569.1">
    <property type="nucleotide sequence ID" value="NZ_BAAAYR010000001.1"/>
</dbReference>
<evidence type="ECO:0000256" key="3">
    <source>
        <dbReference type="PIRNR" id="PIRNR001365"/>
    </source>
</evidence>
<dbReference type="Gene3D" id="3.20.20.70">
    <property type="entry name" value="Aldolase class I"/>
    <property type="match status" value="1"/>
</dbReference>
<reference evidence="5" key="1">
    <citation type="journal article" date="2019" name="Int. J. Syst. Evol. Microbiol.">
        <title>The Global Catalogue of Microorganisms (GCM) 10K type strain sequencing project: providing services to taxonomists for standard genome sequencing and annotation.</title>
        <authorList>
            <consortium name="The Broad Institute Genomics Platform"/>
            <consortium name="The Broad Institute Genome Sequencing Center for Infectious Disease"/>
            <person name="Wu L."/>
            <person name="Ma J."/>
        </authorList>
    </citation>
    <scope>NUCLEOTIDE SEQUENCE [LARGE SCALE GENOMIC DNA]</scope>
    <source>
        <strain evidence="5">JCM 16540</strain>
    </source>
</reference>
<dbReference type="CDD" id="cd00408">
    <property type="entry name" value="DHDPS-like"/>
    <property type="match status" value="1"/>
</dbReference>
<evidence type="ECO:0000256" key="1">
    <source>
        <dbReference type="ARBA" id="ARBA00007592"/>
    </source>
</evidence>
<dbReference type="Pfam" id="PF00701">
    <property type="entry name" value="DHDPS"/>
    <property type="match status" value="1"/>
</dbReference>
<sequence length="306" mass="32468">MNELLTGVIVPSVTPFDDEGDLRLDWLEHNLRRWSTTDVRGVMVLGTNGEFRSVDDDEARAVVATAAAERGDKTLIVGAGRESTRLTVRFVDSIAEHADRVDYVSVLPPHYFKGAMTGEALRDHYLAVADASPIPVLLYVAPSYANGVLIPPAVVATLADHPNIAGIKDTSNDQITSYLLAAGGRDDFSVLAGTMNTIMTGLLFGSPGGVVSAANFFPDECAAVVRLAADGKQAESITAYADLQRLIKLTGGRRGVASLKATMNLLGYRAGIPRAPVRPLGDDEIRAVREALVAHGKLGDGDGSEE</sequence>
<dbReference type="PRINTS" id="PR00146">
    <property type="entry name" value="DHPICSNTHASE"/>
</dbReference>
<comment type="similarity">
    <text evidence="1 3">Belongs to the DapA family.</text>
</comment>
<name>A0ABP6X253_9ACTN</name>